<name>A0A0B5KFA2_PSEDL</name>
<organism evidence="1 2">
    <name type="scientific">Pseudomonas plecoglossicida</name>
    <dbReference type="NCBI Taxonomy" id="70775"/>
    <lineage>
        <taxon>Bacteria</taxon>
        <taxon>Pseudomonadati</taxon>
        <taxon>Pseudomonadota</taxon>
        <taxon>Gammaproteobacteria</taxon>
        <taxon>Pseudomonadales</taxon>
        <taxon>Pseudomonadaceae</taxon>
        <taxon>Pseudomonas</taxon>
    </lineage>
</organism>
<dbReference type="Proteomes" id="UP000218102">
    <property type="component" value="Unassembled WGS sequence"/>
</dbReference>
<gene>
    <name evidence="1" type="ORF">CMV24_02075</name>
</gene>
<sequence>MTNVLDFPAPAEAEVINEETFRKYTDAALLLKCFEVVQDVLDVIDEPAYSVEKGDETHIDLIRACCALKVLFERKTGNDAAIVAQGHGEAMMRHLLEGAPYPDQLIPIASAFISPTPPEGYSHLSNLALACAAYNASDKVRLGTNATLSAENAQIKATVAVEAINATTALGILVRRLSGGTLTDMAQVVGGITGLSSGTLQ</sequence>
<evidence type="ECO:0000313" key="2">
    <source>
        <dbReference type="Proteomes" id="UP000218102"/>
    </source>
</evidence>
<dbReference type="AlphaFoldDB" id="A0A0B5KFA2"/>
<protein>
    <submittedName>
        <fullName evidence="1">Uncharacterized protein</fullName>
    </submittedName>
</protein>
<dbReference type="RefSeq" id="WP_052484825.1">
    <property type="nucleotide sequence ID" value="NZ_CP010359.1"/>
</dbReference>
<dbReference type="KEGG" id="ppj:RK21_05801"/>
<reference evidence="1 2" key="1">
    <citation type="submission" date="2017-09" db="EMBL/GenBank/DDBJ databases">
        <authorList>
            <person name="Ehlers B."/>
            <person name="Leendertz F.H."/>
        </authorList>
    </citation>
    <scope>NUCLEOTIDE SEQUENCE [LARGE SCALE GENOMIC DNA]</scope>
    <source>
        <strain evidence="1 2">DJ-1</strain>
    </source>
</reference>
<comment type="caution">
    <text evidence="1">The sequence shown here is derived from an EMBL/GenBank/DDBJ whole genome shotgun (WGS) entry which is preliminary data.</text>
</comment>
<proteinExistence type="predicted"/>
<evidence type="ECO:0000313" key="1">
    <source>
        <dbReference type="EMBL" id="PBJ97527.1"/>
    </source>
</evidence>
<accession>A0A0B5KFA2</accession>
<dbReference type="EMBL" id="NTME01000001">
    <property type="protein sequence ID" value="PBJ97527.1"/>
    <property type="molecule type" value="Genomic_DNA"/>
</dbReference>